<evidence type="ECO:0000256" key="1">
    <source>
        <dbReference type="SAM" id="MobiDB-lite"/>
    </source>
</evidence>
<protein>
    <submittedName>
        <fullName evidence="2">Uncharacterized protein</fullName>
    </submittedName>
</protein>
<organism evidence="2 3">
    <name type="scientific">Actinacidiphila yanglinensis</name>
    <dbReference type="NCBI Taxonomy" id="310779"/>
    <lineage>
        <taxon>Bacteria</taxon>
        <taxon>Bacillati</taxon>
        <taxon>Actinomycetota</taxon>
        <taxon>Actinomycetes</taxon>
        <taxon>Kitasatosporales</taxon>
        <taxon>Streptomycetaceae</taxon>
        <taxon>Actinacidiphila</taxon>
    </lineage>
</organism>
<evidence type="ECO:0000313" key="2">
    <source>
        <dbReference type="EMBL" id="SEG83354.1"/>
    </source>
</evidence>
<name>A0A1H6DDQ1_9ACTN</name>
<proteinExistence type="predicted"/>
<dbReference type="RefSeq" id="WP_103888765.1">
    <property type="nucleotide sequence ID" value="NZ_FNVU01000014.1"/>
</dbReference>
<sequence length="97" mass="10189">MNEPTMDLAPPSSLSVPAPPPGGPAIGGSTIPGYGHRLGGWAFVPATFGPPGGHTVPYLERDGLRVHLHHCGTELERFADSMADIQAKVARLYDACQ</sequence>
<dbReference type="Proteomes" id="UP000236754">
    <property type="component" value="Unassembled WGS sequence"/>
</dbReference>
<feature type="region of interest" description="Disordered" evidence="1">
    <location>
        <begin position="1"/>
        <end position="30"/>
    </location>
</feature>
<keyword evidence="3" id="KW-1185">Reference proteome</keyword>
<dbReference type="EMBL" id="FNVU01000014">
    <property type="protein sequence ID" value="SEG83354.1"/>
    <property type="molecule type" value="Genomic_DNA"/>
</dbReference>
<gene>
    <name evidence="2" type="ORF">SAMN05216223_11455</name>
</gene>
<evidence type="ECO:0000313" key="3">
    <source>
        <dbReference type="Proteomes" id="UP000236754"/>
    </source>
</evidence>
<dbReference type="OrthoDB" id="3873497at2"/>
<dbReference type="AlphaFoldDB" id="A0A1H6DDQ1"/>
<reference evidence="2 3" key="1">
    <citation type="submission" date="2016-10" db="EMBL/GenBank/DDBJ databases">
        <authorList>
            <person name="de Groot N.N."/>
        </authorList>
    </citation>
    <scope>NUCLEOTIDE SEQUENCE [LARGE SCALE GENOMIC DNA]</scope>
    <source>
        <strain evidence="2 3">CGMCC 4.2023</strain>
    </source>
</reference>
<accession>A0A1H6DDQ1</accession>